<evidence type="ECO:0000313" key="1">
    <source>
        <dbReference type="EMBL" id="GMA26194.1"/>
    </source>
</evidence>
<dbReference type="Pfam" id="PF17236">
    <property type="entry name" value="SU10_MCP"/>
    <property type="match status" value="1"/>
</dbReference>
<protein>
    <submittedName>
        <fullName evidence="1">Uncharacterized protein</fullName>
    </submittedName>
</protein>
<dbReference type="Proteomes" id="UP001157091">
    <property type="component" value="Unassembled WGS sequence"/>
</dbReference>
<sequence>MLNRYVPADTLIVASLEELSPAFLEIPGSGHFFAEPLAKTGASDKVQIYGEIGLKYGNERKHGVLTVASGS</sequence>
<name>A0ABQ6I8Z8_9MICO</name>
<proteinExistence type="predicted"/>
<dbReference type="InterPro" id="IPR035198">
    <property type="entry name" value="SU10_MCP"/>
</dbReference>
<evidence type="ECO:0000313" key="2">
    <source>
        <dbReference type="Proteomes" id="UP001157091"/>
    </source>
</evidence>
<dbReference type="EMBL" id="BSUK01000001">
    <property type="protein sequence ID" value="GMA26194.1"/>
    <property type="molecule type" value="Genomic_DNA"/>
</dbReference>
<reference evidence="2" key="1">
    <citation type="journal article" date="2019" name="Int. J. Syst. Evol. Microbiol.">
        <title>The Global Catalogue of Microorganisms (GCM) 10K type strain sequencing project: providing services to taxonomists for standard genome sequencing and annotation.</title>
        <authorList>
            <consortium name="The Broad Institute Genomics Platform"/>
            <consortium name="The Broad Institute Genome Sequencing Center for Infectious Disease"/>
            <person name="Wu L."/>
            <person name="Ma J."/>
        </authorList>
    </citation>
    <scope>NUCLEOTIDE SEQUENCE [LARGE SCALE GENOMIC DNA]</scope>
    <source>
        <strain evidence="2">NBRC 106348</strain>
    </source>
</reference>
<accession>A0ABQ6I8Z8</accession>
<gene>
    <name evidence="1" type="ORF">GCM10025864_39530</name>
</gene>
<organism evidence="1 2">
    <name type="scientific">Luteimicrobium album</name>
    <dbReference type="NCBI Taxonomy" id="1054550"/>
    <lineage>
        <taxon>Bacteria</taxon>
        <taxon>Bacillati</taxon>
        <taxon>Actinomycetota</taxon>
        <taxon>Actinomycetes</taxon>
        <taxon>Micrococcales</taxon>
        <taxon>Luteimicrobium</taxon>
    </lineage>
</organism>
<comment type="caution">
    <text evidence="1">The sequence shown here is derived from an EMBL/GenBank/DDBJ whole genome shotgun (WGS) entry which is preliminary data.</text>
</comment>
<keyword evidence="2" id="KW-1185">Reference proteome</keyword>